<sequence length="125" mass="15456">MNKKEKIRIIRLLLKQYEKDKNILNSLNQANLYPSINYEDYYQTSSSSKEDYLLHRIQLKQELTKRIIFIEKSQSIIGDEYYHIILEDYFYEHKHWWKTYYSRATYYRRQEAAINAFFDYVTSIL</sequence>
<dbReference type="Proteomes" id="UP001197492">
    <property type="component" value="Unassembled WGS sequence"/>
</dbReference>
<evidence type="ECO:0000313" key="2">
    <source>
        <dbReference type="EMBL" id="MBV3393758.1"/>
    </source>
</evidence>
<dbReference type="AlphaFoldDB" id="A0AAW4MWX8"/>
<evidence type="ECO:0008006" key="5">
    <source>
        <dbReference type="Google" id="ProtNLM"/>
    </source>
</evidence>
<organism evidence="1 3">
    <name type="scientific">Catenibacterium mitsuokai</name>
    <dbReference type="NCBI Taxonomy" id="100886"/>
    <lineage>
        <taxon>Bacteria</taxon>
        <taxon>Bacillati</taxon>
        <taxon>Bacillota</taxon>
        <taxon>Erysipelotrichia</taxon>
        <taxon>Erysipelotrichales</taxon>
        <taxon>Coprobacillaceae</taxon>
        <taxon>Catenibacterium</taxon>
    </lineage>
</organism>
<comment type="caution">
    <text evidence="1">The sequence shown here is derived from an EMBL/GenBank/DDBJ whole genome shotgun (WGS) entry which is preliminary data.</text>
</comment>
<gene>
    <name evidence="1" type="ORF">KSV97_10945</name>
    <name evidence="2" type="ORF">KSW06_11000</name>
</gene>
<keyword evidence="4" id="KW-1185">Reference proteome</keyword>
<evidence type="ECO:0000313" key="1">
    <source>
        <dbReference type="EMBL" id="MBV3383715.1"/>
    </source>
</evidence>
<evidence type="ECO:0000313" key="3">
    <source>
        <dbReference type="Proteomes" id="UP001196408"/>
    </source>
</evidence>
<dbReference type="Proteomes" id="UP001196408">
    <property type="component" value="Unassembled WGS sequence"/>
</dbReference>
<accession>A0AAW4MWX8</accession>
<proteinExistence type="predicted"/>
<reference evidence="1 4" key="1">
    <citation type="submission" date="2021-06" db="EMBL/GenBank/DDBJ databases">
        <title>Collection of gut derived symbiotic bacterial strains cultured from healthy donors.</title>
        <authorList>
            <person name="Lin H."/>
            <person name="Littmann E."/>
            <person name="Pamer E.G."/>
        </authorList>
    </citation>
    <scope>NUCLEOTIDE SEQUENCE</scope>
    <source>
        <strain evidence="2 4">MSK.21.70</strain>
        <strain evidence="1">MSK.21.82</strain>
    </source>
</reference>
<dbReference type="GeneID" id="301324091"/>
<dbReference type="EMBL" id="JAHOEF010000118">
    <property type="protein sequence ID" value="MBV3383715.1"/>
    <property type="molecule type" value="Genomic_DNA"/>
</dbReference>
<protein>
    <recommendedName>
        <fullName evidence="5">Phage transcriptional regulator, RinA family</fullName>
    </recommendedName>
</protein>
<dbReference type="InterPro" id="IPR058231">
    <property type="entry name" value="MG284-like_C"/>
</dbReference>
<dbReference type="EMBL" id="JAHOEL010000122">
    <property type="protein sequence ID" value="MBV3393758.1"/>
    <property type="molecule type" value="Genomic_DNA"/>
</dbReference>
<dbReference type="NCBIfam" id="NF045770">
    <property type="entry name" value="MPN403_MG284_C"/>
    <property type="match status" value="1"/>
</dbReference>
<dbReference type="RefSeq" id="WP_022424220.1">
    <property type="nucleotide sequence ID" value="NZ_CAXVKV010000044.1"/>
</dbReference>
<name>A0AAW4MWX8_9FIRM</name>
<evidence type="ECO:0000313" key="4">
    <source>
        <dbReference type="Proteomes" id="UP001197492"/>
    </source>
</evidence>